<dbReference type="RefSeq" id="WP_182997366.1">
    <property type="nucleotide sequence ID" value="NZ_JABEQJ010000011.1"/>
</dbReference>
<dbReference type="Pfam" id="PF01730">
    <property type="entry name" value="UreF"/>
    <property type="match status" value="1"/>
</dbReference>
<keyword evidence="2 3" id="KW-0143">Chaperone</keyword>
<dbReference type="InterPro" id="IPR002639">
    <property type="entry name" value="UreF"/>
</dbReference>
<keyword evidence="3" id="KW-0963">Cytoplasm</keyword>
<gene>
    <name evidence="3" type="primary">ureF</name>
    <name evidence="4" type="ORF">HLH48_09990</name>
</gene>
<keyword evidence="1 3" id="KW-0996">Nickel insertion</keyword>
<sequence>MPRVARRRSTAIITTPTIDPAREESEAFLRLLSWVSPAFPTGGYAYSHGLEWAVETGDVRDVGTLGTWIGALLDHGSLGNDLIILGAAWDAADDRDGLREIADFACACASSRERFEEAVYQGEAFMKAASVWGVVPGPEERVGVRWPLPVAQGLVFQRGGVTRAQAVLSGGYGGVAALVSAAVRLVPLGQTDGLHALARLEPVLLAAVERTALLTLEDLGGACFRSDLATMHHETQGTRLFRT</sequence>
<accession>A0A7W4NRT1</accession>
<evidence type="ECO:0000313" key="5">
    <source>
        <dbReference type="Proteomes" id="UP000589085"/>
    </source>
</evidence>
<dbReference type="EMBL" id="JABEQJ010000011">
    <property type="protein sequence ID" value="MBB2160500.1"/>
    <property type="molecule type" value="Genomic_DNA"/>
</dbReference>
<comment type="caution">
    <text evidence="4">The sequence shown here is derived from an EMBL/GenBank/DDBJ whole genome shotgun (WGS) entry which is preliminary data.</text>
</comment>
<comment type="function">
    <text evidence="3">Required for maturation of urease via the functional incorporation of the urease nickel metallocenter.</text>
</comment>
<dbReference type="PANTHER" id="PTHR33620:SF1">
    <property type="entry name" value="UREASE ACCESSORY PROTEIN F"/>
    <property type="match status" value="1"/>
</dbReference>
<reference evidence="4 5" key="1">
    <citation type="submission" date="2020-04" db="EMBL/GenBank/DDBJ databases">
        <title>Description of novel Gluconacetobacter.</title>
        <authorList>
            <person name="Sombolestani A."/>
        </authorList>
    </citation>
    <scope>NUCLEOTIDE SEQUENCE [LARGE SCALE GENOMIC DNA]</scope>
    <source>
        <strain evidence="4 5">LMG 19747</strain>
    </source>
</reference>
<dbReference type="Gene3D" id="1.10.4190.10">
    <property type="entry name" value="Urease accessory protein UreF"/>
    <property type="match status" value="1"/>
</dbReference>
<evidence type="ECO:0000256" key="2">
    <source>
        <dbReference type="ARBA" id="ARBA00023186"/>
    </source>
</evidence>
<dbReference type="GO" id="GO:0016151">
    <property type="term" value="F:nickel cation binding"/>
    <property type="evidence" value="ECO:0007669"/>
    <property type="project" value="UniProtKB-UniRule"/>
</dbReference>
<evidence type="ECO:0000313" key="4">
    <source>
        <dbReference type="EMBL" id="MBB2160500.1"/>
    </source>
</evidence>
<protein>
    <recommendedName>
        <fullName evidence="3">Urease accessory protein UreF</fullName>
    </recommendedName>
</protein>
<proteinExistence type="inferred from homology"/>
<evidence type="ECO:0000256" key="1">
    <source>
        <dbReference type="ARBA" id="ARBA00022988"/>
    </source>
</evidence>
<dbReference type="HAMAP" id="MF_01385">
    <property type="entry name" value="UreF"/>
    <property type="match status" value="1"/>
</dbReference>
<name>A0A7W4NRT1_9PROT</name>
<comment type="subunit">
    <text evidence="3">UreD, UreF and UreG form a complex that acts as a GTP-hydrolysis-dependent molecular chaperone, activating the urease apoprotein by helping to assemble the nickel containing metallocenter of UreC. The UreE protein probably delivers the nickel.</text>
</comment>
<organism evidence="4 5">
    <name type="scientific">Gluconacetobacter sacchari</name>
    <dbReference type="NCBI Taxonomy" id="92759"/>
    <lineage>
        <taxon>Bacteria</taxon>
        <taxon>Pseudomonadati</taxon>
        <taxon>Pseudomonadota</taxon>
        <taxon>Alphaproteobacteria</taxon>
        <taxon>Acetobacterales</taxon>
        <taxon>Acetobacteraceae</taxon>
        <taxon>Gluconacetobacter</taxon>
    </lineage>
</organism>
<evidence type="ECO:0000256" key="3">
    <source>
        <dbReference type="HAMAP-Rule" id="MF_01385"/>
    </source>
</evidence>
<comment type="similarity">
    <text evidence="3">Belongs to the UreF family.</text>
</comment>
<comment type="subcellular location">
    <subcellularLocation>
        <location evidence="3">Cytoplasm</location>
    </subcellularLocation>
</comment>
<dbReference type="Proteomes" id="UP000589085">
    <property type="component" value="Unassembled WGS sequence"/>
</dbReference>
<dbReference type="GO" id="GO:0005737">
    <property type="term" value="C:cytoplasm"/>
    <property type="evidence" value="ECO:0007669"/>
    <property type="project" value="UniProtKB-SubCell"/>
</dbReference>
<dbReference type="PANTHER" id="PTHR33620">
    <property type="entry name" value="UREASE ACCESSORY PROTEIN F"/>
    <property type="match status" value="1"/>
</dbReference>
<dbReference type="InterPro" id="IPR038277">
    <property type="entry name" value="UreF_sf"/>
</dbReference>
<dbReference type="PIRSF" id="PIRSF009467">
    <property type="entry name" value="Ureas_acces_UreF"/>
    <property type="match status" value="1"/>
</dbReference>
<dbReference type="AlphaFoldDB" id="A0A7W4NRT1"/>